<dbReference type="Proteomes" id="UP000050761">
    <property type="component" value="Unassembled WGS sequence"/>
</dbReference>
<dbReference type="EMBL" id="UZAH01038137">
    <property type="protein sequence ID" value="VDP52147.1"/>
    <property type="molecule type" value="Genomic_DNA"/>
</dbReference>
<dbReference type="InterPro" id="IPR052407">
    <property type="entry name" value="BTB_POZ_domain_cont_9"/>
</dbReference>
<dbReference type="PANTHER" id="PTHR46306">
    <property type="entry name" value="BTB/POZ DOMAIN-CONTAINING PROTEIN 9"/>
    <property type="match status" value="1"/>
</dbReference>
<proteinExistence type="predicted"/>
<organism evidence="2 3">
    <name type="scientific">Heligmosomoides polygyrus</name>
    <name type="common">Parasitic roundworm</name>
    <dbReference type="NCBI Taxonomy" id="6339"/>
    <lineage>
        <taxon>Eukaryota</taxon>
        <taxon>Metazoa</taxon>
        <taxon>Ecdysozoa</taxon>
        <taxon>Nematoda</taxon>
        <taxon>Chromadorea</taxon>
        <taxon>Rhabditida</taxon>
        <taxon>Rhabditina</taxon>
        <taxon>Rhabditomorpha</taxon>
        <taxon>Strongyloidea</taxon>
        <taxon>Heligmosomidae</taxon>
        <taxon>Heligmosomoides</taxon>
    </lineage>
</organism>
<reference evidence="1 2" key="1">
    <citation type="submission" date="2018-11" db="EMBL/GenBank/DDBJ databases">
        <authorList>
            <consortium name="Pathogen Informatics"/>
        </authorList>
    </citation>
    <scope>NUCLEOTIDE SEQUENCE [LARGE SCALE GENOMIC DNA]</scope>
</reference>
<dbReference type="WBParaSite" id="HPBE_0002556701-mRNA-1">
    <property type="protein sequence ID" value="HPBE_0002556701-mRNA-1"/>
    <property type="gene ID" value="HPBE_0002556701"/>
</dbReference>
<sequence length="281" mass="31489">NTFSAAEIDIFKAVSEWIRAQTWTEGSTVKALVERLILEKCLRLDLISSKELLCTVLYSEIFAANSDTLDRFILVALRSKYQDTVADMRGTVENRFDGAPPLTRHRIGQPEGIVVQLGRPYRINCVRLRVDGCNVGTTCSYKVEQLGKREPLEICSTSETALRDTAKLILLIVAPYVSVSKVSMDRHNWVCVASNTRCEPFALHELIFDGRLVRYIRVLGVYNSSGDEYFSLIYFGALCSSEVVKRSDIVESVVYKVVCGDEAEAVAFYVTTKGQEEASEE</sequence>
<protein>
    <submittedName>
        <fullName evidence="3">BACK domain-containing protein</fullName>
    </submittedName>
</protein>
<evidence type="ECO:0000313" key="1">
    <source>
        <dbReference type="EMBL" id="VDP52147.1"/>
    </source>
</evidence>
<dbReference type="GO" id="GO:0005737">
    <property type="term" value="C:cytoplasm"/>
    <property type="evidence" value="ECO:0007669"/>
    <property type="project" value="TreeGrafter"/>
</dbReference>
<dbReference type="AlphaFoldDB" id="A0A183GS97"/>
<dbReference type="Gene3D" id="2.60.120.260">
    <property type="entry name" value="Galactose-binding domain-like"/>
    <property type="match status" value="1"/>
</dbReference>
<accession>A0A3P8DKP1</accession>
<keyword evidence="2" id="KW-1185">Reference proteome</keyword>
<reference evidence="3" key="2">
    <citation type="submission" date="2019-09" db="UniProtKB">
        <authorList>
            <consortium name="WormBaseParasite"/>
        </authorList>
    </citation>
    <scope>IDENTIFICATION</scope>
</reference>
<evidence type="ECO:0000313" key="3">
    <source>
        <dbReference type="WBParaSite" id="HPBE_0002556701-mRNA-1"/>
    </source>
</evidence>
<dbReference type="PANTHER" id="PTHR46306:SF1">
    <property type="entry name" value="BTB_POZ DOMAIN-CONTAINING PROTEIN 9"/>
    <property type="match status" value="1"/>
</dbReference>
<accession>A0A183GS97</accession>
<name>A0A183GS97_HELPZ</name>
<evidence type="ECO:0000313" key="2">
    <source>
        <dbReference type="Proteomes" id="UP000050761"/>
    </source>
</evidence>
<gene>
    <name evidence="1" type="ORF">HPBE_LOCUS25566</name>
</gene>
<dbReference type="OrthoDB" id="9997739at2759"/>